<accession>A0A7D5Z1T1</accession>
<dbReference type="GeneID" id="26237275"/>
<dbReference type="RefSeq" id="XP_065985822.1">
    <property type="nucleotide sequence ID" value="XM_066129988.1"/>
</dbReference>
<reference evidence="1 2" key="1">
    <citation type="submission" date="2020-07" db="EMBL/GenBank/DDBJ databases">
        <title>Telomere length de novo assembly of all 7 chromosomes of the fungus, Metarhizium brunneum, using a novel assembly pipeline.</title>
        <authorList>
            <person name="Saud z."/>
            <person name="Kortsinoglou A."/>
            <person name="Kouvelis V.N."/>
            <person name="Butt T.M."/>
        </authorList>
    </citation>
    <scope>NUCLEOTIDE SEQUENCE [LARGE SCALE GENOMIC DNA]</scope>
    <source>
        <strain evidence="1 2">4556</strain>
    </source>
</reference>
<dbReference type="AlphaFoldDB" id="A0A7D5Z1T1"/>
<dbReference type="KEGG" id="mbrn:26237275"/>
<organism evidence="1 2">
    <name type="scientific">Metarhizium brunneum</name>
    <dbReference type="NCBI Taxonomy" id="500148"/>
    <lineage>
        <taxon>Eukaryota</taxon>
        <taxon>Fungi</taxon>
        <taxon>Dikarya</taxon>
        <taxon>Ascomycota</taxon>
        <taxon>Pezizomycotina</taxon>
        <taxon>Sordariomycetes</taxon>
        <taxon>Hypocreomycetidae</taxon>
        <taxon>Hypocreales</taxon>
        <taxon>Clavicipitaceae</taxon>
        <taxon>Metarhizium</taxon>
    </lineage>
</organism>
<dbReference type="EMBL" id="CP058932">
    <property type="protein sequence ID" value="QLI64728.1"/>
    <property type="molecule type" value="Genomic_DNA"/>
</dbReference>
<proteinExistence type="predicted"/>
<gene>
    <name evidence="1" type="ORF">G6M90_00g027580</name>
</gene>
<evidence type="ECO:0000313" key="1">
    <source>
        <dbReference type="EMBL" id="QLI64728.1"/>
    </source>
</evidence>
<dbReference type="Proteomes" id="UP000510686">
    <property type="component" value="Chromosome 1"/>
</dbReference>
<dbReference type="OrthoDB" id="3520662at2759"/>
<sequence length="224" mass="24267">MPQKKLTSVIDIVDKLVDVSIAIKNRGKLKDPEEARVGDAFALLAAGRPPPGCPGEANKSRYLEFLLRVKQFMGPAGVVISAAGLGVSAVAGMRDRLRVDLPVKMKEREREFAKTELETIACIFSAKNHQPSQMAAGASQRGEPASLSSTSTVRRIEAAATAASQFTGDAYELGWEDVREIVNSGQEVGRVYLIDTYAEAVHSFVIIPISPELTNHFAMQRAKI</sequence>
<name>A0A7D5Z1T1_9HYPO</name>
<evidence type="ECO:0000313" key="2">
    <source>
        <dbReference type="Proteomes" id="UP000510686"/>
    </source>
</evidence>
<keyword evidence="2" id="KW-1185">Reference proteome</keyword>
<protein>
    <submittedName>
        <fullName evidence="1">Uncharacterized protein</fullName>
    </submittedName>
</protein>